<dbReference type="Proteomes" id="UP000821853">
    <property type="component" value="Chromosome 5"/>
</dbReference>
<proteinExistence type="predicted"/>
<reference evidence="1 2" key="1">
    <citation type="journal article" date="2020" name="Cell">
        <title>Large-Scale Comparative Analyses of Tick Genomes Elucidate Their Genetic Diversity and Vector Capacities.</title>
        <authorList>
            <consortium name="Tick Genome and Microbiome Consortium (TIGMIC)"/>
            <person name="Jia N."/>
            <person name="Wang J."/>
            <person name="Shi W."/>
            <person name="Du L."/>
            <person name="Sun Y."/>
            <person name="Zhan W."/>
            <person name="Jiang J.F."/>
            <person name="Wang Q."/>
            <person name="Zhang B."/>
            <person name="Ji P."/>
            <person name="Bell-Sakyi L."/>
            <person name="Cui X.M."/>
            <person name="Yuan T.T."/>
            <person name="Jiang B.G."/>
            <person name="Yang W.F."/>
            <person name="Lam T.T."/>
            <person name="Chang Q.C."/>
            <person name="Ding S.J."/>
            <person name="Wang X.J."/>
            <person name="Zhu J.G."/>
            <person name="Ruan X.D."/>
            <person name="Zhao L."/>
            <person name="Wei J.T."/>
            <person name="Ye R.Z."/>
            <person name="Que T.C."/>
            <person name="Du C.H."/>
            <person name="Zhou Y.H."/>
            <person name="Cheng J.X."/>
            <person name="Dai P.F."/>
            <person name="Guo W.B."/>
            <person name="Han X.H."/>
            <person name="Huang E.J."/>
            <person name="Li L.F."/>
            <person name="Wei W."/>
            <person name="Gao Y.C."/>
            <person name="Liu J.Z."/>
            <person name="Shao H.Z."/>
            <person name="Wang X."/>
            <person name="Wang C.C."/>
            <person name="Yang T.C."/>
            <person name="Huo Q.B."/>
            <person name="Li W."/>
            <person name="Chen H.Y."/>
            <person name="Chen S.E."/>
            <person name="Zhou L.G."/>
            <person name="Ni X.B."/>
            <person name="Tian J.H."/>
            <person name="Sheng Y."/>
            <person name="Liu T."/>
            <person name="Pan Y.S."/>
            <person name="Xia L.Y."/>
            <person name="Li J."/>
            <person name="Zhao F."/>
            <person name="Cao W.C."/>
        </authorList>
    </citation>
    <scope>NUCLEOTIDE SEQUENCE [LARGE SCALE GENOMIC DNA]</scope>
    <source>
        <strain evidence="1">HaeL-2018</strain>
    </source>
</reference>
<comment type="caution">
    <text evidence="1">The sequence shown here is derived from an EMBL/GenBank/DDBJ whole genome shotgun (WGS) entry which is preliminary data.</text>
</comment>
<protein>
    <submittedName>
        <fullName evidence="1">Uncharacterized protein</fullName>
    </submittedName>
</protein>
<dbReference type="VEuPathDB" id="VectorBase:HLOH_047842"/>
<organism evidence="1 2">
    <name type="scientific">Haemaphysalis longicornis</name>
    <name type="common">Bush tick</name>
    <dbReference type="NCBI Taxonomy" id="44386"/>
    <lineage>
        <taxon>Eukaryota</taxon>
        <taxon>Metazoa</taxon>
        <taxon>Ecdysozoa</taxon>
        <taxon>Arthropoda</taxon>
        <taxon>Chelicerata</taxon>
        <taxon>Arachnida</taxon>
        <taxon>Acari</taxon>
        <taxon>Parasitiformes</taxon>
        <taxon>Ixodida</taxon>
        <taxon>Ixodoidea</taxon>
        <taxon>Ixodidae</taxon>
        <taxon>Haemaphysalinae</taxon>
        <taxon>Haemaphysalis</taxon>
    </lineage>
</organism>
<accession>A0A9J6GLK4</accession>
<evidence type="ECO:0000313" key="1">
    <source>
        <dbReference type="EMBL" id="KAH9375084.1"/>
    </source>
</evidence>
<name>A0A9J6GLK4_HAELO</name>
<gene>
    <name evidence="1" type="ORF">HPB48_013262</name>
</gene>
<dbReference type="AlphaFoldDB" id="A0A9J6GLK4"/>
<evidence type="ECO:0000313" key="2">
    <source>
        <dbReference type="Proteomes" id="UP000821853"/>
    </source>
</evidence>
<dbReference type="OrthoDB" id="6775305at2759"/>
<sequence length="191" mass="21627">MDNYSEENSRQNALFLRSVKLEGLRGVRYSTLISETSCAVQLPVSTFDRLVKLAGPVNERKETRFRKPISAHDRLTTSVSRKWRQLQEPLFQLFDLAINGVRRSKGHMCCDLAYSATDICKASPKPGERIAADMETTGCIDGKHINIECPPNSGARNLNYKKTFSTVLFGVCDAHYRYFACVYNHKSRVTL</sequence>
<keyword evidence="2" id="KW-1185">Reference proteome</keyword>
<dbReference type="EMBL" id="JABSTR010000007">
    <property type="protein sequence ID" value="KAH9375084.1"/>
    <property type="molecule type" value="Genomic_DNA"/>
</dbReference>